<proteinExistence type="predicted"/>
<evidence type="ECO:0000313" key="3">
    <source>
        <dbReference type="Proteomes" id="UP000177230"/>
    </source>
</evidence>
<feature type="transmembrane region" description="Helical" evidence="1">
    <location>
        <begin position="249"/>
        <end position="268"/>
    </location>
</feature>
<dbReference type="Proteomes" id="UP000177230">
    <property type="component" value="Unassembled WGS sequence"/>
</dbReference>
<evidence type="ECO:0000256" key="1">
    <source>
        <dbReference type="SAM" id="Phobius"/>
    </source>
</evidence>
<dbReference type="EMBL" id="MFFM01000027">
    <property type="protein sequence ID" value="OGF13013.1"/>
    <property type="molecule type" value="Genomic_DNA"/>
</dbReference>
<dbReference type="AlphaFoldDB" id="A0A1F5RFY3"/>
<keyword evidence="1" id="KW-1133">Transmembrane helix</keyword>
<sequence>MTKLTQLDRRWIFLAMGLVVAAALLVDLKMPVTISQDVRRAYDLIDSLPAGTPVLFSWDYDPGSMPELHPLADAMLRHAMRKDLKVVMMGHWVTGIPLIERQIGEVIRKDFPGKAYGTDYVNLGYKSGQYVVVVSMAQNIYDAFPQDYYHNRTDTLPLMKKVRSLKNLAAIVSFSAGDPGLLMWIQFAWQRFRIPVTGGCTAVSAPEFSAYLQSNQLQGLMGGMRGAAEYEMLIDRPAAATTGMSAQSLGHFLIIAFIIIGNIAYFATRKKEEK</sequence>
<protein>
    <submittedName>
        <fullName evidence="2">Uncharacterized protein</fullName>
    </submittedName>
</protein>
<comment type="caution">
    <text evidence="2">The sequence shown here is derived from an EMBL/GenBank/DDBJ whole genome shotgun (WGS) entry which is preliminary data.</text>
</comment>
<keyword evidence="1" id="KW-0812">Transmembrane</keyword>
<name>A0A1F5RFY3_9BACT</name>
<reference evidence="2 3" key="1">
    <citation type="journal article" date="2016" name="Nat. Commun.">
        <title>Thousands of microbial genomes shed light on interconnected biogeochemical processes in an aquifer system.</title>
        <authorList>
            <person name="Anantharaman K."/>
            <person name="Brown C.T."/>
            <person name="Hug L.A."/>
            <person name="Sharon I."/>
            <person name="Castelle C.J."/>
            <person name="Probst A.J."/>
            <person name="Thomas B.C."/>
            <person name="Singh A."/>
            <person name="Wilkins M.J."/>
            <person name="Karaoz U."/>
            <person name="Brodie E.L."/>
            <person name="Williams K.H."/>
            <person name="Hubbard S.S."/>
            <person name="Banfield J.F."/>
        </authorList>
    </citation>
    <scope>NUCLEOTIDE SEQUENCE [LARGE SCALE GENOMIC DNA]</scope>
</reference>
<keyword evidence="1" id="KW-0472">Membrane</keyword>
<feature type="transmembrane region" description="Helical" evidence="1">
    <location>
        <begin position="12"/>
        <end position="30"/>
    </location>
</feature>
<accession>A0A1F5RFY3</accession>
<gene>
    <name evidence="2" type="ORF">A2024_01940</name>
</gene>
<evidence type="ECO:0000313" key="2">
    <source>
        <dbReference type="EMBL" id="OGF13013.1"/>
    </source>
</evidence>
<organism evidence="2 3">
    <name type="scientific">Candidatus Edwardsbacteria bacterium GWF2_54_11</name>
    <dbReference type="NCBI Taxonomy" id="1817851"/>
    <lineage>
        <taxon>Bacteria</taxon>
        <taxon>Candidatus Edwardsiibacteriota</taxon>
    </lineage>
</organism>